<reference evidence="3 4" key="1">
    <citation type="submission" date="2015-09" db="EMBL/GenBank/DDBJ databases">
        <title>Draft genome sequence of Alicyclobacillus ferrooxydans DSM 22381.</title>
        <authorList>
            <person name="Hemp J."/>
        </authorList>
    </citation>
    <scope>NUCLEOTIDE SEQUENCE [LARGE SCALE GENOMIC DNA]</scope>
    <source>
        <strain evidence="3 4">TC-34</strain>
    </source>
</reference>
<protein>
    <recommendedName>
        <fullName evidence="2">Ribosome-binding factor A</fullName>
    </recommendedName>
</protein>
<dbReference type="NCBIfam" id="TIGR00082">
    <property type="entry name" value="rbfA"/>
    <property type="match status" value="1"/>
</dbReference>
<dbReference type="Proteomes" id="UP000050482">
    <property type="component" value="Unassembled WGS sequence"/>
</dbReference>
<dbReference type="PROSITE" id="PS01319">
    <property type="entry name" value="RBFA"/>
    <property type="match status" value="1"/>
</dbReference>
<dbReference type="RefSeq" id="WP_054971399.1">
    <property type="nucleotide sequence ID" value="NZ_LJCO01000103.1"/>
</dbReference>
<dbReference type="SUPFAM" id="SSF89919">
    <property type="entry name" value="Ribosome-binding factor A, RbfA"/>
    <property type="match status" value="1"/>
</dbReference>
<dbReference type="OrthoDB" id="307788at2"/>
<dbReference type="AlphaFoldDB" id="A0A0P9EC30"/>
<comment type="caution">
    <text evidence="3">The sequence shown here is derived from an EMBL/GenBank/DDBJ whole genome shotgun (WGS) entry which is preliminary data.</text>
</comment>
<dbReference type="PATRIC" id="fig|471514.4.peg.1281"/>
<keyword evidence="2" id="KW-0963">Cytoplasm</keyword>
<keyword evidence="1 2" id="KW-0690">Ribosome biogenesis</keyword>
<dbReference type="InterPro" id="IPR000238">
    <property type="entry name" value="RbfA"/>
</dbReference>
<evidence type="ECO:0000256" key="1">
    <source>
        <dbReference type="ARBA" id="ARBA00022517"/>
    </source>
</evidence>
<dbReference type="InterPro" id="IPR020053">
    <property type="entry name" value="Ribosome-bd_factorA_CS"/>
</dbReference>
<organism evidence="3 4">
    <name type="scientific">Alicyclobacillus ferrooxydans</name>
    <dbReference type="NCBI Taxonomy" id="471514"/>
    <lineage>
        <taxon>Bacteria</taxon>
        <taxon>Bacillati</taxon>
        <taxon>Bacillota</taxon>
        <taxon>Bacilli</taxon>
        <taxon>Bacillales</taxon>
        <taxon>Alicyclobacillaceae</taxon>
        <taxon>Alicyclobacillus</taxon>
    </lineage>
</organism>
<comment type="subcellular location">
    <subcellularLocation>
        <location evidence="2">Cytoplasm</location>
    </subcellularLocation>
</comment>
<evidence type="ECO:0000313" key="4">
    <source>
        <dbReference type="Proteomes" id="UP000050482"/>
    </source>
</evidence>
<comment type="subunit">
    <text evidence="2">Monomer. Binds 30S ribosomal subunits, but not 50S ribosomal subunits or 70S ribosomes.</text>
</comment>
<dbReference type="Pfam" id="PF02033">
    <property type="entry name" value="RBFA"/>
    <property type="match status" value="1"/>
</dbReference>
<dbReference type="EMBL" id="LJCO01000103">
    <property type="protein sequence ID" value="KPV39831.1"/>
    <property type="molecule type" value="Genomic_DNA"/>
</dbReference>
<name>A0A0P9EC30_9BACL</name>
<dbReference type="InterPro" id="IPR015946">
    <property type="entry name" value="KH_dom-like_a/b"/>
</dbReference>
<evidence type="ECO:0000313" key="3">
    <source>
        <dbReference type="EMBL" id="KPV39831.1"/>
    </source>
</evidence>
<dbReference type="GO" id="GO:0043024">
    <property type="term" value="F:ribosomal small subunit binding"/>
    <property type="evidence" value="ECO:0007669"/>
    <property type="project" value="TreeGrafter"/>
</dbReference>
<sequence>MAAIRHQRVAEQMKKELADIIRTDIKDQRIGFTTVTRVEVSNDLQHAKVYVSVFGDPEQKQVTLSVLQKAAGFIRGEASRRLRMRVTPEMVFVLDESGEYSAHIESVLKNIRGSSLHESRETEE</sequence>
<dbReference type="PANTHER" id="PTHR33515">
    <property type="entry name" value="RIBOSOME-BINDING FACTOR A, CHLOROPLASTIC-RELATED"/>
    <property type="match status" value="1"/>
</dbReference>
<comment type="function">
    <text evidence="2">One of several proteins that assist in the late maturation steps of the functional core of the 30S ribosomal subunit. Associates with free 30S ribosomal subunits (but not with 30S subunits that are part of 70S ribosomes or polysomes). Required for efficient processing of 16S rRNA. May interact with the 5'-terminal helix region of 16S rRNA.</text>
</comment>
<keyword evidence="4" id="KW-1185">Reference proteome</keyword>
<dbReference type="PANTHER" id="PTHR33515:SF1">
    <property type="entry name" value="RIBOSOME-BINDING FACTOR A, CHLOROPLASTIC-RELATED"/>
    <property type="match status" value="1"/>
</dbReference>
<dbReference type="Gene3D" id="3.30.300.20">
    <property type="match status" value="1"/>
</dbReference>
<proteinExistence type="inferred from homology"/>
<dbReference type="HAMAP" id="MF_00003">
    <property type="entry name" value="RbfA"/>
    <property type="match status" value="1"/>
</dbReference>
<comment type="similarity">
    <text evidence="2">Belongs to the RbfA family.</text>
</comment>
<gene>
    <name evidence="2" type="primary">rbfA</name>
    <name evidence="3" type="ORF">AN477_22340</name>
</gene>
<dbReference type="InterPro" id="IPR023799">
    <property type="entry name" value="RbfA_dom_sf"/>
</dbReference>
<accession>A0A0P9EC30</accession>
<dbReference type="GO" id="GO:0030490">
    <property type="term" value="P:maturation of SSU-rRNA"/>
    <property type="evidence" value="ECO:0007669"/>
    <property type="project" value="UniProtKB-UniRule"/>
</dbReference>
<dbReference type="STRING" id="471514.AN477_22340"/>
<evidence type="ECO:0000256" key="2">
    <source>
        <dbReference type="HAMAP-Rule" id="MF_00003"/>
    </source>
</evidence>
<dbReference type="GO" id="GO:0005829">
    <property type="term" value="C:cytosol"/>
    <property type="evidence" value="ECO:0007669"/>
    <property type="project" value="TreeGrafter"/>
</dbReference>